<keyword evidence="1" id="KW-1185">Reference proteome</keyword>
<protein>
    <submittedName>
        <fullName evidence="2">Uncharacterized protein</fullName>
    </submittedName>
</protein>
<accession>A0A1I7Z2C2</accession>
<proteinExistence type="predicted"/>
<evidence type="ECO:0000313" key="2">
    <source>
        <dbReference type="WBParaSite" id="L893_g22106.t1"/>
    </source>
</evidence>
<name>A0A1I7Z2C2_9BILA</name>
<dbReference type="AlphaFoldDB" id="A0A1I7Z2C2"/>
<organism evidence="1 2">
    <name type="scientific">Steinernema glaseri</name>
    <dbReference type="NCBI Taxonomy" id="37863"/>
    <lineage>
        <taxon>Eukaryota</taxon>
        <taxon>Metazoa</taxon>
        <taxon>Ecdysozoa</taxon>
        <taxon>Nematoda</taxon>
        <taxon>Chromadorea</taxon>
        <taxon>Rhabditida</taxon>
        <taxon>Tylenchina</taxon>
        <taxon>Panagrolaimomorpha</taxon>
        <taxon>Strongyloidoidea</taxon>
        <taxon>Steinernematidae</taxon>
        <taxon>Steinernema</taxon>
    </lineage>
</organism>
<dbReference type="Proteomes" id="UP000095287">
    <property type="component" value="Unplaced"/>
</dbReference>
<reference evidence="2" key="1">
    <citation type="submission" date="2016-11" db="UniProtKB">
        <authorList>
            <consortium name="WormBaseParasite"/>
        </authorList>
    </citation>
    <scope>IDENTIFICATION</scope>
</reference>
<dbReference type="WBParaSite" id="L893_g22106.t1">
    <property type="protein sequence ID" value="L893_g22106.t1"/>
    <property type="gene ID" value="L893_g22106"/>
</dbReference>
<sequence>MIFSFYTHKSHFDALFFSERSTQARQKKRANRVEASPIRHQIQNVICALFALENTPCASDVALWTRVSVAAVMASGRPCFARFYVVVVRPETSGSLAVVP</sequence>
<evidence type="ECO:0000313" key="1">
    <source>
        <dbReference type="Proteomes" id="UP000095287"/>
    </source>
</evidence>